<dbReference type="PRINTS" id="PR00765">
    <property type="entry name" value="CRBOXYPTASEA"/>
</dbReference>
<evidence type="ECO:0000256" key="12">
    <source>
        <dbReference type="ARBA" id="ARBA00023157"/>
    </source>
</evidence>
<evidence type="ECO:0000256" key="1">
    <source>
        <dbReference type="ARBA" id="ARBA00001947"/>
    </source>
</evidence>
<evidence type="ECO:0000256" key="4">
    <source>
        <dbReference type="ARBA" id="ARBA00022525"/>
    </source>
</evidence>
<dbReference type="RefSeq" id="XP_028650472.1">
    <property type="nucleotide sequence ID" value="XM_028794639.2"/>
</dbReference>
<evidence type="ECO:0000313" key="16">
    <source>
        <dbReference type="Ensembl" id="ENSECRP00000003193.1"/>
    </source>
</evidence>
<dbReference type="SMART" id="SM00631">
    <property type="entry name" value="Zn_pept"/>
    <property type="match status" value="1"/>
</dbReference>
<dbReference type="InterPro" id="IPR036990">
    <property type="entry name" value="M14A-like_propep"/>
</dbReference>
<evidence type="ECO:0000256" key="6">
    <source>
        <dbReference type="ARBA" id="ARBA00022670"/>
    </source>
</evidence>
<dbReference type="OrthoDB" id="3626597at2759"/>
<keyword evidence="11" id="KW-0482">Metalloprotease</keyword>
<feature type="active site" description="Proton donor/acceptor" evidence="13">
    <location>
        <position position="380"/>
    </location>
</feature>
<protein>
    <submittedName>
        <fullName evidence="16">Carboxypeptidase A2 (pancreatic)</fullName>
    </submittedName>
</protein>
<evidence type="ECO:0000256" key="14">
    <source>
        <dbReference type="SAM" id="SignalP"/>
    </source>
</evidence>
<keyword evidence="9" id="KW-0378">Hydrolase</keyword>
<dbReference type="PROSITE" id="PS52035">
    <property type="entry name" value="PEPTIDASE_M14"/>
    <property type="match status" value="1"/>
</dbReference>
<dbReference type="InterPro" id="IPR000834">
    <property type="entry name" value="Peptidase_M14"/>
</dbReference>
<reference evidence="16" key="3">
    <citation type="submission" date="2025-09" db="UniProtKB">
        <authorList>
            <consortium name="Ensembl"/>
        </authorList>
    </citation>
    <scope>IDENTIFICATION</scope>
</reference>
<feature type="domain" description="Peptidase M14" evidence="15">
    <location>
        <begin position="121"/>
        <end position="414"/>
    </location>
</feature>
<keyword evidence="4" id="KW-0964">Secreted</keyword>
<keyword evidence="7" id="KW-0479">Metal-binding</keyword>
<reference evidence="16" key="1">
    <citation type="submission" date="2021-06" db="EMBL/GenBank/DDBJ databases">
        <authorList>
            <consortium name="Wellcome Sanger Institute Data Sharing"/>
        </authorList>
    </citation>
    <scope>NUCLEOTIDE SEQUENCE [LARGE SCALE GENOMIC DNA]</scope>
</reference>
<dbReference type="CDD" id="cd03870">
    <property type="entry name" value="M14_CPA"/>
    <property type="match status" value="1"/>
</dbReference>
<keyword evidence="17" id="KW-1185">Reference proteome</keyword>
<feature type="signal peptide" evidence="14">
    <location>
        <begin position="1"/>
        <end position="16"/>
    </location>
</feature>
<evidence type="ECO:0000256" key="10">
    <source>
        <dbReference type="ARBA" id="ARBA00022833"/>
    </source>
</evidence>
<evidence type="ECO:0000256" key="8">
    <source>
        <dbReference type="ARBA" id="ARBA00022729"/>
    </source>
</evidence>
<evidence type="ECO:0000256" key="3">
    <source>
        <dbReference type="ARBA" id="ARBA00005988"/>
    </source>
</evidence>
<comment type="cofactor">
    <cofactor evidence="1">
        <name>Zn(2+)</name>
        <dbReference type="ChEBI" id="CHEBI:29105"/>
    </cofactor>
</comment>
<comment type="subcellular location">
    <subcellularLocation>
        <location evidence="2">Secreted</location>
    </subcellularLocation>
</comment>
<dbReference type="SUPFAM" id="SSF54897">
    <property type="entry name" value="Protease propeptides/inhibitors"/>
    <property type="match status" value="1"/>
</dbReference>
<name>A0A8C4RJU7_ERPCA</name>
<dbReference type="Pfam" id="PF00246">
    <property type="entry name" value="Peptidase_M14"/>
    <property type="match status" value="1"/>
</dbReference>
<dbReference type="Pfam" id="PF02244">
    <property type="entry name" value="Propep_M14"/>
    <property type="match status" value="1"/>
</dbReference>
<dbReference type="PANTHER" id="PTHR11705">
    <property type="entry name" value="PROTEASE FAMILY M14 CARBOXYPEPTIDASE A,B"/>
    <property type="match status" value="1"/>
</dbReference>
<dbReference type="FunFam" id="3.40.630.10:FF:000132">
    <property type="entry name" value="Carboxypeptidase A1"/>
    <property type="match status" value="1"/>
</dbReference>
<evidence type="ECO:0000256" key="11">
    <source>
        <dbReference type="ARBA" id="ARBA00023049"/>
    </source>
</evidence>
<dbReference type="InterPro" id="IPR034248">
    <property type="entry name" value="CPA_M14_CPD"/>
</dbReference>
<evidence type="ECO:0000256" key="5">
    <source>
        <dbReference type="ARBA" id="ARBA00022645"/>
    </source>
</evidence>
<proteinExistence type="inferred from homology"/>
<dbReference type="PROSITE" id="PS00132">
    <property type="entry name" value="CARBOXYPEPT_ZN_1"/>
    <property type="match status" value="1"/>
</dbReference>
<organism evidence="16 17">
    <name type="scientific">Erpetoichthys calabaricus</name>
    <name type="common">Rope fish</name>
    <name type="synonym">Calamoichthys calabaricus</name>
    <dbReference type="NCBI Taxonomy" id="27687"/>
    <lineage>
        <taxon>Eukaryota</taxon>
        <taxon>Metazoa</taxon>
        <taxon>Chordata</taxon>
        <taxon>Craniata</taxon>
        <taxon>Vertebrata</taxon>
        <taxon>Euteleostomi</taxon>
        <taxon>Actinopterygii</taxon>
        <taxon>Polypteriformes</taxon>
        <taxon>Polypteridae</taxon>
        <taxon>Erpetoichthys</taxon>
    </lineage>
</organism>
<sequence>MKGLFAFAVIIAAIHCQKLFLGNQVLRIKVNDDEHLNILKSLENQQHLELDFWIPPSKTGLSVDVRVPPASLQVIKDTLESNNIQYSVMIEDVQAILDEEQEQMKENRRLERSAKSFNLGAYHTLDTIYNWMDTLKAQYPNLVSKIQIGWSYEHREMYVLKFSTGGLNRPAIWIDSGIHAREWVSTATAIWTANKIATLYGNDASLTTLLNRMDILLLITANPDGYVFTHTSNRMWRKTRSRNSASSCIGVDPNRNWDAGFAGPGASTNPCSDSYHGPYAHSEVEVKNIVDFVKSHGNIKSFISIHSYSQLLLYPYGYKCTNTNDYKELDSIGKSAASALQSLYGTKYQVGSICAAIYQASGGSIDWTYDNGIKYSFAFELRDTGRYGFLLPANQIIPTAEETWLGLKSIMEYVYDHPY</sequence>
<dbReference type="FunFam" id="3.30.70.340:FF:000001">
    <property type="entry name" value="Carboxypeptidase A5"/>
    <property type="match status" value="1"/>
</dbReference>
<keyword evidence="8 14" id="KW-0732">Signal</keyword>
<dbReference type="GO" id="GO:0005615">
    <property type="term" value="C:extracellular space"/>
    <property type="evidence" value="ECO:0007669"/>
    <property type="project" value="TreeGrafter"/>
</dbReference>
<evidence type="ECO:0000256" key="7">
    <source>
        <dbReference type="ARBA" id="ARBA00022723"/>
    </source>
</evidence>
<dbReference type="GeneTree" id="ENSGT00940000160121"/>
<keyword evidence="6" id="KW-0645">Protease</keyword>
<gene>
    <name evidence="16" type="primary">LOC114646445</name>
</gene>
<feature type="chain" id="PRO_5034313473" evidence="14">
    <location>
        <begin position="17"/>
        <end position="419"/>
    </location>
</feature>
<evidence type="ECO:0000256" key="2">
    <source>
        <dbReference type="ARBA" id="ARBA00004613"/>
    </source>
</evidence>
<comment type="similarity">
    <text evidence="3 13">Belongs to the peptidase M14 family.</text>
</comment>
<dbReference type="GO" id="GO:0008270">
    <property type="term" value="F:zinc ion binding"/>
    <property type="evidence" value="ECO:0007669"/>
    <property type="project" value="InterPro"/>
</dbReference>
<dbReference type="Ensembl" id="ENSECRT00000003247.1">
    <property type="protein sequence ID" value="ENSECRP00000003193.1"/>
    <property type="gene ID" value="ENSECRG00000002181.1"/>
</dbReference>
<keyword evidence="5" id="KW-0121">Carboxypeptidase</keyword>
<keyword evidence="12" id="KW-1015">Disulfide bond</keyword>
<evidence type="ECO:0000256" key="13">
    <source>
        <dbReference type="PROSITE-ProRule" id="PRU01379"/>
    </source>
</evidence>
<evidence type="ECO:0000259" key="15">
    <source>
        <dbReference type="PROSITE" id="PS52035"/>
    </source>
</evidence>
<dbReference type="PANTHER" id="PTHR11705:SF71">
    <property type="entry name" value="CARBOXYPEPTIDASE A2"/>
    <property type="match status" value="1"/>
</dbReference>
<dbReference type="GO" id="GO:0004181">
    <property type="term" value="F:metallocarboxypeptidase activity"/>
    <property type="evidence" value="ECO:0007669"/>
    <property type="project" value="InterPro"/>
</dbReference>
<dbReference type="GeneID" id="114646445"/>
<dbReference type="Gene3D" id="3.30.70.340">
    <property type="entry name" value="Metallocarboxypeptidase-like"/>
    <property type="match status" value="1"/>
</dbReference>
<dbReference type="SUPFAM" id="SSF53187">
    <property type="entry name" value="Zn-dependent exopeptidases"/>
    <property type="match status" value="1"/>
</dbReference>
<dbReference type="GO" id="GO:0006508">
    <property type="term" value="P:proteolysis"/>
    <property type="evidence" value="ECO:0007669"/>
    <property type="project" value="UniProtKB-KW"/>
</dbReference>
<evidence type="ECO:0000313" key="17">
    <source>
        <dbReference type="Proteomes" id="UP000694620"/>
    </source>
</evidence>
<keyword evidence="10" id="KW-0862">Zinc</keyword>
<dbReference type="PROSITE" id="PS00133">
    <property type="entry name" value="CARBOXYPEPT_ZN_2"/>
    <property type="match status" value="1"/>
</dbReference>
<accession>A0A8C4RJU7</accession>
<dbReference type="InterPro" id="IPR057246">
    <property type="entry name" value="CARBOXYPEPT_ZN_1"/>
</dbReference>
<reference evidence="16" key="2">
    <citation type="submission" date="2025-08" db="UniProtKB">
        <authorList>
            <consortium name="Ensembl"/>
        </authorList>
    </citation>
    <scope>IDENTIFICATION</scope>
</reference>
<evidence type="ECO:0000256" key="9">
    <source>
        <dbReference type="ARBA" id="ARBA00022801"/>
    </source>
</evidence>
<dbReference type="Proteomes" id="UP000694620">
    <property type="component" value="Chromosome 1"/>
</dbReference>
<dbReference type="AlphaFoldDB" id="A0A8C4RJU7"/>
<dbReference type="InterPro" id="IPR057247">
    <property type="entry name" value="CARBOXYPEPT_ZN_2"/>
</dbReference>
<dbReference type="InterPro" id="IPR003146">
    <property type="entry name" value="M14A_act_pep"/>
</dbReference>
<dbReference type="Gene3D" id="3.40.630.10">
    <property type="entry name" value="Zn peptidases"/>
    <property type="match status" value="1"/>
</dbReference>